<evidence type="ECO:0008006" key="4">
    <source>
        <dbReference type="Google" id="ProtNLM"/>
    </source>
</evidence>
<name>A0A0G1WDH3_9BACT</name>
<evidence type="ECO:0000313" key="3">
    <source>
        <dbReference type="Proteomes" id="UP000033982"/>
    </source>
</evidence>
<organism evidence="2 3">
    <name type="scientific">Candidatus Magasanikbacteria bacterium GW2011_GWA2_50_22</name>
    <dbReference type="NCBI Taxonomy" id="1619043"/>
    <lineage>
        <taxon>Bacteria</taxon>
        <taxon>Candidatus Magasanikiibacteriota</taxon>
    </lineage>
</organism>
<dbReference type="EMBL" id="LCQN01000018">
    <property type="protein sequence ID" value="KKW16836.1"/>
    <property type="molecule type" value="Genomic_DNA"/>
</dbReference>
<feature type="region of interest" description="Disordered" evidence="1">
    <location>
        <begin position="622"/>
        <end position="644"/>
    </location>
</feature>
<feature type="non-terminal residue" evidence="2">
    <location>
        <position position="1695"/>
    </location>
</feature>
<feature type="region of interest" description="Disordered" evidence="1">
    <location>
        <begin position="240"/>
        <end position="259"/>
    </location>
</feature>
<proteinExistence type="predicted"/>
<reference evidence="2 3" key="1">
    <citation type="journal article" date="2015" name="Nature">
        <title>rRNA introns, odd ribosomes, and small enigmatic genomes across a large radiation of phyla.</title>
        <authorList>
            <person name="Brown C.T."/>
            <person name="Hug L.A."/>
            <person name="Thomas B.C."/>
            <person name="Sharon I."/>
            <person name="Castelle C.J."/>
            <person name="Singh A."/>
            <person name="Wilkins M.J."/>
            <person name="Williams K.H."/>
            <person name="Banfield J.F."/>
        </authorList>
    </citation>
    <scope>NUCLEOTIDE SEQUENCE [LARGE SCALE GENOMIC DNA]</scope>
</reference>
<accession>A0A0G1WDH3</accession>
<gene>
    <name evidence="2" type="ORF">UY58_C0018G0001</name>
</gene>
<feature type="non-terminal residue" evidence="2">
    <location>
        <position position="1"/>
    </location>
</feature>
<evidence type="ECO:0000256" key="1">
    <source>
        <dbReference type="SAM" id="MobiDB-lite"/>
    </source>
</evidence>
<dbReference type="InterPro" id="IPR013783">
    <property type="entry name" value="Ig-like_fold"/>
</dbReference>
<protein>
    <recommendedName>
        <fullName evidence="4">PKD domain-containing protein</fullName>
    </recommendedName>
</protein>
<sequence length="1695" mass="186616">GGNYFDPDGMASCDMTNKVTPPDCGNTFSKSEFQLLEWDVDDSVWVSIVPSQVFSPGEETFDVGPTGEDLIEIGKQYKWRVRYNDGCTVATSWGGWSPWIPFTANQNMVADYILSPRTYGDIDFTLTATDNSYIASNVPPIAFPKLTPVVLWEWDFDFAACSVADIVGAGNDGNVQQCTYTVPGFYHLTLKTTDACDDVGLKATDLEVRNPPQITSFNSNPVDGTQLFFGDTVTFDFSATDPEGNWGQPPRAADGGGDPPGWWLKVNIDGTDCTGNYCDSLEKKGDGTTGNIWAQTFVNQSEAGVTISMDPNILTVPPTVVTVCLWVYDDYYGTDSECKVYTAGCRLVKNDPFFVDPAVAGLHYPIPPRDGVEVFNVADPLTRNATIFEPGVADNWGWEPCIGPLAQQRRYVAKRRWDCKWDFVWEVRSGFPDLACKVQPPALSAAKPIIRSEIYGDKYQDLFSNPPTVADKAAGRASFGPLYSIMLISGDNFYNFGAVPLTPLPTLDRLTHTEVWMSGYKLAGISNKINEIEPFVKMPNCVIPGPPPTNCEMEVQVNSYQDPLQRVPECSNTVDVAGVVDQIVYSTNGINWQEVMPDVKEWDNGENDDYWIVPSTLRDTVEDTDPQDKIIPGALITPNPDGAGLPPWEMVEDVTFRGARFTFERADQQVNSTLQQCSQPDAFNKAPVGYPLSLTMEYDYTDRDDGTPRIAAPRSCAIPGVSDFCGFGREHMPATREQFFTRVAFYSSADQVTRDDFDRMNADLEDPVDLYEPGKPWNKFKIFPLVTDLDPAVAQATMRVYSCGSTVPFMESGNAQNPLGPNKYKRFTEKEVFEATVKTWDGIKPLNVTIGTSQQLSISLLSDNLQPQGTALGEIKMCRKNTACCQEILQDVYKENYHPAGERAPQITSVDPPDNWQAQSFKIYEDIPYRENYCLNQDIVIKSVDKKFGPATGLARLWATDVHNWLPAEVIAWNTSQITIRASGVATGKSPDCGGAPFTLGEVSNLTLPARIQTATQTLILDQDKIYALPPRRLRLVTDPAPAEKDNYCLNDRISITGATGAFGWERLGAHIDLGGQAVSRYLKWSDREIVVTPPAIYSGRRSPFCERTGDFQTDGLLSTIKTTNAASFVVCPDPLASRTCLINSVNLIAPYGAPQPVPVYHYLPNFRYFNNLCAYDEIEITGGPFGSTKGNNLVEFWSPTDGWQAAGRYLSWADNKIILELPQVYQAGLTSPDCPRKSPSSSTKKEVSIMDEAMRIRINGAYIYLSVYSASVKVNTLAGFQALAPATIRLYKDTELTNKQYGVGEMVTIKGKNFADIRSESEGVRYNIPDRRNTGFVEFFSEEIGWVPAFINMWQDNQITVQAPAISFEDDASGGVSVAGQPVRVCTYRGCSTNLLSVAEPEVLQLTPATPCSILWGVHLGDAVASGFGAYKNGSWWKEPSSLTILSDRQVRICPQAIDGMLNTAQYIRYCRNTDDRCILWDVAAKKSVNWHVPEPKTFTPYCVVAVPGATATASLVTVYGEDFDYAYDTGEFIIVNARVKLNDGAGTTFNLNIHNPPGLFREQYRDRLVLQIATATAQAIGALIPLPADPKGLERQVITGKIILLSKFFDQGQNEVPGTITFGNYCESDNQCIAGHAPFIKSVESTYVGEDINKNINSIRVGGADLAIGSGTAQIFGCNFTDTAGASAYFGDV</sequence>
<dbReference type="Gene3D" id="2.60.40.10">
    <property type="entry name" value="Immunoglobulins"/>
    <property type="match status" value="1"/>
</dbReference>
<comment type="caution">
    <text evidence="2">The sequence shown here is derived from an EMBL/GenBank/DDBJ whole genome shotgun (WGS) entry which is preliminary data.</text>
</comment>
<evidence type="ECO:0000313" key="2">
    <source>
        <dbReference type="EMBL" id="KKW16836.1"/>
    </source>
</evidence>
<dbReference type="Proteomes" id="UP000033982">
    <property type="component" value="Unassembled WGS sequence"/>
</dbReference>